<dbReference type="eggNOG" id="KOG3949">
    <property type="taxonomic scope" value="Eukaryota"/>
</dbReference>
<organism evidence="11">
    <name type="scientific">Candida tenuis (strain ATCC 10573 / BCRC 21748 / CBS 615 / JCM 9827 / NBRC 10315 / NRRL Y-1498 / VKM Y-70)</name>
    <name type="common">Yeast</name>
    <name type="synonym">Yamadazyma tenuis</name>
    <dbReference type="NCBI Taxonomy" id="590646"/>
    <lineage>
        <taxon>Eukaryota</taxon>
        <taxon>Fungi</taxon>
        <taxon>Dikarya</taxon>
        <taxon>Ascomycota</taxon>
        <taxon>Saccharomycotina</taxon>
        <taxon>Pichiomycetes</taxon>
        <taxon>Debaryomycetaceae</taxon>
        <taxon>Yamadazyma</taxon>
    </lineage>
</organism>
<dbReference type="GO" id="GO:0008023">
    <property type="term" value="C:transcription elongation factor complex"/>
    <property type="evidence" value="ECO:0007669"/>
    <property type="project" value="TreeGrafter"/>
</dbReference>
<name>G3AZP1_CANTC</name>
<evidence type="ECO:0000313" key="10">
    <source>
        <dbReference type="EMBL" id="EGV65635.1"/>
    </source>
</evidence>
<proteinExistence type="inferred from homology"/>
<comment type="subcellular location">
    <subcellularLocation>
        <location evidence="2">Cytoplasm</location>
    </subcellularLocation>
    <subcellularLocation>
        <location evidence="1">Nucleus</location>
    </subcellularLocation>
</comment>
<dbReference type="GO" id="GO:0002098">
    <property type="term" value="P:tRNA wobble uridine modification"/>
    <property type="evidence" value="ECO:0007669"/>
    <property type="project" value="InterPro"/>
</dbReference>
<protein>
    <recommendedName>
        <fullName evidence="5">Elongator complex protein 4</fullName>
    </recommendedName>
</protein>
<dbReference type="CDD" id="cd19494">
    <property type="entry name" value="Elp4"/>
    <property type="match status" value="1"/>
</dbReference>
<dbReference type="GO" id="GO:0005737">
    <property type="term" value="C:cytoplasm"/>
    <property type="evidence" value="ECO:0007669"/>
    <property type="project" value="UniProtKB-SubCell"/>
</dbReference>
<evidence type="ECO:0000256" key="3">
    <source>
        <dbReference type="ARBA" id="ARBA00005043"/>
    </source>
</evidence>
<keyword evidence="11" id="KW-1185">Reference proteome</keyword>
<dbReference type="GO" id="GO:0033588">
    <property type="term" value="C:elongator holoenzyme complex"/>
    <property type="evidence" value="ECO:0007669"/>
    <property type="project" value="InterPro"/>
</dbReference>
<dbReference type="AlphaFoldDB" id="G3AZP1"/>
<evidence type="ECO:0000256" key="5">
    <source>
        <dbReference type="ARBA" id="ARBA00020265"/>
    </source>
</evidence>
<evidence type="ECO:0000313" key="11">
    <source>
        <dbReference type="Proteomes" id="UP000000707"/>
    </source>
</evidence>
<dbReference type="PANTHER" id="PTHR12896">
    <property type="entry name" value="PAX6 NEIGHBOR PROTEIN PAXNEB"/>
    <property type="match status" value="1"/>
</dbReference>
<reference evidence="10 11" key="1">
    <citation type="journal article" date="2011" name="Proc. Natl. Acad. Sci. U.S.A.">
        <title>Comparative genomics of xylose-fermenting fungi for enhanced biofuel production.</title>
        <authorList>
            <person name="Wohlbach D.J."/>
            <person name="Kuo A."/>
            <person name="Sato T.K."/>
            <person name="Potts K.M."/>
            <person name="Salamov A.A."/>
            <person name="LaButti K.M."/>
            <person name="Sun H."/>
            <person name="Clum A."/>
            <person name="Pangilinan J.L."/>
            <person name="Lindquist E.A."/>
            <person name="Lucas S."/>
            <person name="Lapidus A."/>
            <person name="Jin M."/>
            <person name="Gunawan C."/>
            <person name="Balan V."/>
            <person name="Dale B.E."/>
            <person name="Jeffries T.W."/>
            <person name="Zinkel R."/>
            <person name="Barry K.W."/>
            <person name="Grigoriev I.V."/>
            <person name="Gasch A.P."/>
        </authorList>
    </citation>
    <scope>NUCLEOTIDE SEQUENCE [LARGE SCALE GENOMIC DNA]</scope>
    <source>
        <strain evidence="11">ATCC 10573 / BCRC 21748 / CBS 615 / JCM 9827 / NBRC 10315 / NRRL Y-1498 / VKM Y-70</strain>
    </source>
</reference>
<dbReference type="InterPro" id="IPR008728">
    <property type="entry name" value="Elongator_complex_protein_4"/>
</dbReference>
<dbReference type="HOGENOM" id="CLU_040685_0_0_1"/>
<sequence>MSFRKRSEVINGTPRTPAVPGRAGGPSPIPGRTPTPGVPGRIPSTVPGRGPLPGRSQKAKPPGPQKSDETVSPEPELSNIGIRPSVITSQPTISTGTADLDKILAHQGLPLGASLLIEESGTTDFGSILLRCFAAQGILHNRVDEAKKSNAHVIVVGLSHEWAKDLPGMYKGSSKDKKKALIKSEENKINVSNMSQSSNTQERDLKIAWRYGLNKKVQDENLSEVNENYNHQFDITERLRPVPSANEMTFIQLSTDYKKLVSTISATIEQQIKAYSSKTIRLVIPNLLIPSIYPPSLSQSTFMIPFFHSLRSLLRQYPNHLSMAVSLPVDLYPRSSHLITTLENLVDSVIHLQPFNQAMSQLIERAYKNEPGKIQHGLVNILKLPVLAERGLMTIHNGEYAFKNGRKRFEIEEWGIPIEDDATDANNTPSTEGHVPEKQTSKNIDF</sequence>
<keyword evidence="8" id="KW-0539">Nucleus</keyword>
<evidence type="ECO:0000256" key="1">
    <source>
        <dbReference type="ARBA" id="ARBA00004123"/>
    </source>
</evidence>
<evidence type="ECO:0000256" key="8">
    <source>
        <dbReference type="ARBA" id="ARBA00023242"/>
    </source>
</evidence>
<feature type="region of interest" description="Disordered" evidence="9">
    <location>
        <begin position="1"/>
        <end position="90"/>
    </location>
</feature>
<comment type="pathway">
    <text evidence="3">tRNA modification; 5-methoxycarbonylmethyl-2-thiouridine-tRNA biosynthesis.</text>
</comment>
<evidence type="ECO:0000256" key="7">
    <source>
        <dbReference type="ARBA" id="ARBA00022694"/>
    </source>
</evidence>
<dbReference type="EMBL" id="GL996512">
    <property type="protein sequence ID" value="EGV65635.1"/>
    <property type="molecule type" value="Genomic_DNA"/>
</dbReference>
<dbReference type="STRING" id="590646.G3AZP1"/>
<evidence type="ECO:0000256" key="2">
    <source>
        <dbReference type="ARBA" id="ARBA00004496"/>
    </source>
</evidence>
<accession>G3AZP1</accession>
<comment type="similarity">
    <text evidence="4">Belongs to the ELP4 family.</text>
</comment>
<dbReference type="GeneID" id="18250629"/>
<feature type="region of interest" description="Disordered" evidence="9">
    <location>
        <begin position="420"/>
        <end position="446"/>
    </location>
</feature>
<dbReference type="InterPro" id="IPR027417">
    <property type="entry name" value="P-loop_NTPase"/>
</dbReference>
<evidence type="ECO:0000256" key="6">
    <source>
        <dbReference type="ARBA" id="ARBA00022490"/>
    </source>
</evidence>
<feature type="compositionally biased region" description="Basic and acidic residues" evidence="9">
    <location>
        <begin position="434"/>
        <end position="446"/>
    </location>
</feature>
<dbReference type="OrthoDB" id="289162at2759"/>
<dbReference type="KEGG" id="cten:18250629"/>
<keyword evidence="6" id="KW-0963">Cytoplasm</keyword>
<evidence type="ECO:0000256" key="9">
    <source>
        <dbReference type="SAM" id="MobiDB-lite"/>
    </source>
</evidence>
<gene>
    <name evidence="10" type="ORF">CANTEDRAFT_96754</name>
</gene>
<keyword evidence="7" id="KW-0819">tRNA processing</keyword>
<dbReference type="Gene3D" id="3.40.50.300">
    <property type="entry name" value="P-loop containing nucleotide triphosphate hydrolases"/>
    <property type="match status" value="1"/>
</dbReference>
<evidence type="ECO:0000256" key="4">
    <source>
        <dbReference type="ARBA" id="ARBA00007573"/>
    </source>
</evidence>
<feature type="compositionally biased region" description="Pro residues" evidence="9">
    <location>
        <begin position="27"/>
        <end position="37"/>
    </location>
</feature>
<dbReference type="Pfam" id="PF05625">
    <property type="entry name" value="PAXNEB"/>
    <property type="match status" value="1"/>
</dbReference>
<dbReference type="PANTHER" id="PTHR12896:SF1">
    <property type="entry name" value="ELONGATOR COMPLEX PROTEIN 4"/>
    <property type="match status" value="1"/>
</dbReference>
<dbReference type="Proteomes" id="UP000000707">
    <property type="component" value="Unassembled WGS sequence"/>
</dbReference>
<dbReference type="UniPathway" id="UPA00988"/>